<comment type="cofactor">
    <cofactor evidence="7">
        <name>Zn(2+)</name>
        <dbReference type="ChEBI" id="CHEBI:29105"/>
    </cofactor>
    <text evidence="7">Binds 2 Zn(2+) ions per subunit.</text>
</comment>
<dbReference type="EMBL" id="SZWF01000005">
    <property type="protein sequence ID" value="KAA9394762.1"/>
    <property type="molecule type" value="Genomic_DNA"/>
</dbReference>
<gene>
    <name evidence="9" type="ORF">FCK90_06110</name>
</gene>
<comment type="subunit">
    <text evidence="3">Homodimer.</text>
</comment>
<dbReference type="PIRSF" id="PIRSF001235">
    <property type="entry name" value="Amidase_carbamoylase"/>
    <property type="match status" value="1"/>
</dbReference>
<proteinExistence type="inferred from homology"/>
<feature type="binding site" evidence="7">
    <location>
        <position position="181"/>
    </location>
    <ligand>
        <name>Zn(2+)</name>
        <dbReference type="ChEBI" id="CHEBI:29105"/>
        <label>1</label>
    </ligand>
</feature>
<dbReference type="CDD" id="cd03884">
    <property type="entry name" value="M20_bAS"/>
    <property type="match status" value="1"/>
</dbReference>
<name>A0A5J5KYY0_9MICC</name>
<feature type="binding site" evidence="8">
    <location>
        <position position="277"/>
    </location>
    <ligand>
        <name>allantoate</name>
        <dbReference type="ChEBI" id="CHEBI:17536"/>
    </ligand>
</feature>
<dbReference type="PANTHER" id="PTHR32494">
    <property type="entry name" value="ALLANTOATE DEIMINASE-RELATED"/>
    <property type="match status" value="1"/>
</dbReference>
<feature type="binding site" evidence="7">
    <location>
        <position position="82"/>
    </location>
    <ligand>
        <name>Zn(2+)</name>
        <dbReference type="ChEBI" id="CHEBI:29105"/>
        <label>1</label>
    </ligand>
</feature>
<evidence type="ECO:0000256" key="4">
    <source>
        <dbReference type="ARBA" id="ARBA00022723"/>
    </source>
</evidence>
<dbReference type="GO" id="GO:0016813">
    <property type="term" value="F:hydrolase activity, acting on carbon-nitrogen (but not peptide) bonds, in linear amidines"/>
    <property type="evidence" value="ECO:0007669"/>
    <property type="project" value="InterPro"/>
</dbReference>
<accession>A0A5J5KYY0</accession>
<evidence type="ECO:0000256" key="2">
    <source>
        <dbReference type="ARBA" id="ARBA00006153"/>
    </source>
</evidence>
<protein>
    <submittedName>
        <fullName evidence="9">Allantoate amidohydrolase</fullName>
    </submittedName>
</protein>
<evidence type="ECO:0000313" key="9">
    <source>
        <dbReference type="EMBL" id="KAA9394762.1"/>
    </source>
</evidence>
<feature type="binding site" evidence="7">
    <location>
        <position position="117"/>
    </location>
    <ligand>
        <name>Zn(2+)</name>
        <dbReference type="ChEBI" id="CHEBI:29105"/>
        <label>2</label>
    </ligand>
</feature>
<evidence type="ECO:0000256" key="3">
    <source>
        <dbReference type="ARBA" id="ARBA00011738"/>
    </source>
</evidence>
<sequence length="412" mass="43935">MDRCDELAAISFLRHGIERTYLTPEHAKHNALAAEWMKEAGMQVRVDPAGTLIGRMEGSEPGLPAVVIASHLDTVPNAGRYDGILGVLSGIAVARRLRDRAGELPFAVEVCAYGDEEGVRFGATLLGSRAMAGSWNEGWMDLEDEHGVTLEQAFRDFGLDPSQVATAAKRAEDVVAYLEIHIEQGPFLEAADQSLGVVTAIAGARRLALQIHGDARHAGGTPYARRKDALVGAAIAVQAIERIGRETGVIATVGQLEAHPGAVNVVPGRVDFSLDLRAADDALQARTWTRILQEIESTCASRGLTLTWEQIHSAPTVTCAPWVMDAVVDGIAATGDDAPMRLWSRAGHDAMAMAAVTDIGMIFVRCEDGISHHPNESVLVEDVAAGLDALEATVWSLAERVRAGRAPADGRP</sequence>
<evidence type="ECO:0000256" key="7">
    <source>
        <dbReference type="PIRSR" id="PIRSR001235-1"/>
    </source>
</evidence>
<keyword evidence="5 9" id="KW-0378">Hydrolase</keyword>
<dbReference type="Gene3D" id="3.40.630.10">
    <property type="entry name" value="Zn peptidases"/>
    <property type="match status" value="1"/>
</dbReference>
<keyword evidence="6" id="KW-0464">Manganese</keyword>
<keyword evidence="7" id="KW-0862">Zinc</keyword>
<comment type="cofactor">
    <cofactor evidence="1">
        <name>Mn(2+)</name>
        <dbReference type="ChEBI" id="CHEBI:29035"/>
    </cofactor>
</comment>
<dbReference type="NCBIfam" id="TIGR01879">
    <property type="entry name" value="hydantase"/>
    <property type="match status" value="1"/>
</dbReference>
<dbReference type="SUPFAM" id="SSF53187">
    <property type="entry name" value="Zn-dependent exopeptidases"/>
    <property type="match status" value="1"/>
</dbReference>
<keyword evidence="4 7" id="KW-0479">Metal-binding</keyword>
<dbReference type="InterPro" id="IPR036264">
    <property type="entry name" value="Bact_exopeptidase_dim_dom"/>
</dbReference>
<dbReference type="NCBIfam" id="NF006775">
    <property type="entry name" value="PRK09290.2-5"/>
    <property type="match status" value="1"/>
</dbReference>
<keyword evidence="10" id="KW-1185">Reference proteome</keyword>
<feature type="binding site" evidence="7">
    <location>
        <position position="71"/>
    </location>
    <ligand>
        <name>Zn(2+)</name>
        <dbReference type="ChEBI" id="CHEBI:29105"/>
        <label>1</label>
    </ligand>
</feature>
<dbReference type="InterPro" id="IPR010158">
    <property type="entry name" value="Amidase_Cbmase"/>
</dbReference>
<dbReference type="Proteomes" id="UP000325957">
    <property type="component" value="Unassembled WGS sequence"/>
</dbReference>
<dbReference type="AlphaFoldDB" id="A0A5J5KYY0"/>
<dbReference type="Pfam" id="PF01546">
    <property type="entry name" value="Peptidase_M20"/>
    <property type="match status" value="1"/>
</dbReference>
<dbReference type="GO" id="GO:0046872">
    <property type="term" value="F:metal ion binding"/>
    <property type="evidence" value="ECO:0007669"/>
    <property type="project" value="UniProtKB-KW"/>
</dbReference>
<feature type="binding site" evidence="7">
    <location>
        <position position="372"/>
    </location>
    <ligand>
        <name>Zn(2+)</name>
        <dbReference type="ChEBI" id="CHEBI:29105"/>
        <label>2</label>
    </ligand>
</feature>
<dbReference type="InterPro" id="IPR002933">
    <property type="entry name" value="Peptidase_M20"/>
</dbReference>
<comment type="similarity">
    <text evidence="2">Belongs to the peptidase M20 family.</text>
</comment>
<feature type="binding site" evidence="7">
    <location>
        <position position="82"/>
    </location>
    <ligand>
        <name>Zn(2+)</name>
        <dbReference type="ChEBI" id="CHEBI:29105"/>
        <label>2</label>
    </ligand>
</feature>
<dbReference type="OrthoDB" id="9808195at2"/>
<evidence type="ECO:0000256" key="8">
    <source>
        <dbReference type="PIRSR" id="PIRSR001235-2"/>
    </source>
</evidence>
<evidence type="ECO:0000256" key="1">
    <source>
        <dbReference type="ARBA" id="ARBA00001936"/>
    </source>
</evidence>
<dbReference type="PANTHER" id="PTHR32494:SF19">
    <property type="entry name" value="ALLANTOATE DEIMINASE-RELATED"/>
    <property type="match status" value="1"/>
</dbReference>
<feature type="binding site" evidence="8">
    <location>
        <position position="206"/>
    </location>
    <ligand>
        <name>allantoate</name>
        <dbReference type="ChEBI" id="CHEBI:17536"/>
    </ligand>
</feature>
<organism evidence="9 10">
    <name type="scientific">Kocuria coralli</name>
    <dbReference type="NCBI Taxonomy" id="1461025"/>
    <lineage>
        <taxon>Bacteria</taxon>
        <taxon>Bacillati</taxon>
        <taxon>Actinomycetota</taxon>
        <taxon>Actinomycetes</taxon>
        <taxon>Micrococcales</taxon>
        <taxon>Micrococcaceae</taxon>
        <taxon>Kocuria</taxon>
    </lineage>
</organism>
<comment type="caution">
    <text evidence="9">The sequence shown here is derived from an EMBL/GenBank/DDBJ whole genome shotgun (WGS) entry which is preliminary data.</text>
</comment>
<reference evidence="9 10" key="1">
    <citation type="submission" date="2019-05" db="EMBL/GenBank/DDBJ databases">
        <title>Kocuria coralli sp. nov., a novel actinobacterium isolated from coral reef seawater.</title>
        <authorList>
            <person name="Li J."/>
        </authorList>
    </citation>
    <scope>NUCLEOTIDE SEQUENCE [LARGE SCALE GENOMIC DNA]</scope>
    <source>
        <strain evidence="9 10">SCSIO 13007</strain>
    </source>
</reference>
<feature type="binding site" evidence="8">
    <location>
        <position position="264"/>
    </location>
    <ligand>
        <name>allantoate</name>
        <dbReference type="ChEBI" id="CHEBI:17536"/>
    </ligand>
</feature>
<evidence type="ECO:0000256" key="6">
    <source>
        <dbReference type="ARBA" id="ARBA00023211"/>
    </source>
</evidence>
<dbReference type="Gene3D" id="3.30.70.360">
    <property type="match status" value="1"/>
</dbReference>
<evidence type="ECO:0000256" key="5">
    <source>
        <dbReference type="ARBA" id="ARBA00022801"/>
    </source>
</evidence>
<evidence type="ECO:0000313" key="10">
    <source>
        <dbReference type="Proteomes" id="UP000325957"/>
    </source>
</evidence>
<dbReference type="SUPFAM" id="SSF55031">
    <property type="entry name" value="Bacterial exopeptidase dimerisation domain"/>
    <property type="match status" value="1"/>
</dbReference>